<proteinExistence type="predicted"/>
<evidence type="ECO:0000313" key="1">
    <source>
        <dbReference type="EMBL" id="EQM94759.1"/>
    </source>
</evidence>
<comment type="caution">
    <text evidence="1">The sequence shown here is derived from an EMBL/GenBank/DDBJ whole genome shotgun (WGS) entry which is preliminary data.</text>
</comment>
<dbReference type="AlphaFoldDB" id="T5LP77"/>
<evidence type="ECO:0008006" key="3">
    <source>
        <dbReference type="Google" id="ProtNLM"/>
    </source>
</evidence>
<sequence>MIEMCLAHSVGNMVIQSYNHSERMQERRELMQFWADYIDKLAHENTLQQVVNNSDLYVLNPTNDDNDTLRF</sequence>
<reference evidence="1 2" key="1">
    <citation type="journal article" date="2014" name="Genome Announc.">
        <title>Draft genome sequences of six enterohepatic helicobacter species isolated from humans and one from rhesus macaques.</title>
        <authorList>
            <person name="Shen Z."/>
            <person name="Sheh A."/>
            <person name="Young S.K."/>
            <person name="Abouelliel A."/>
            <person name="Ward D.V."/>
            <person name="Earl A.M."/>
            <person name="Fox J.G."/>
        </authorList>
    </citation>
    <scope>NUCLEOTIDE SEQUENCE [LARGE SCALE GENOMIC DNA]</scope>
    <source>
        <strain evidence="1 2">ATCC 43879</strain>
    </source>
</reference>
<evidence type="ECO:0000313" key="2">
    <source>
        <dbReference type="Proteomes" id="UP000005085"/>
    </source>
</evidence>
<accession>T5LP77</accession>
<dbReference type="EMBL" id="ACDN02000020">
    <property type="protein sequence ID" value="EQM94759.1"/>
    <property type="molecule type" value="Genomic_DNA"/>
</dbReference>
<dbReference type="HOGENOM" id="CLU_2788142_0_0_7"/>
<gene>
    <name evidence="1" type="ORF">HRAG_02428</name>
</gene>
<keyword evidence="2" id="KW-1185">Reference proteome</keyword>
<name>T5LP77_9HELI</name>
<dbReference type="Proteomes" id="UP000005085">
    <property type="component" value="Unassembled WGS sequence"/>
</dbReference>
<protein>
    <recommendedName>
        <fullName evidence="3">Tyr recombinase domain-containing protein</fullName>
    </recommendedName>
</protein>
<organism evidence="1 2">
    <name type="scientific">Helicobacter bilis ATCC 43879</name>
    <dbReference type="NCBI Taxonomy" id="613026"/>
    <lineage>
        <taxon>Bacteria</taxon>
        <taxon>Pseudomonadati</taxon>
        <taxon>Campylobacterota</taxon>
        <taxon>Epsilonproteobacteria</taxon>
        <taxon>Campylobacterales</taxon>
        <taxon>Helicobacteraceae</taxon>
        <taxon>Helicobacter</taxon>
    </lineage>
</organism>